<reference evidence="2" key="2">
    <citation type="journal article" date="2016" name="Int. J. Syst. Evol. Microbiol.">
        <title>Caldimicrobium thiodismutans sp. nov., a sulfur-disproportionating bacterium isolated from a hot spring.</title>
        <authorList>
            <person name="Kojima H."/>
            <person name="Umezawa K."/>
            <person name="Fukui M."/>
        </authorList>
    </citation>
    <scope>NUCLEOTIDE SEQUENCE [LARGE SCALE GENOMIC DNA]</scope>
    <source>
        <strain evidence="2">TF1</strain>
    </source>
</reference>
<reference evidence="1 2" key="1">
    <citation type="journal article" date="2016" name="Int. J. Syst. Evol. Microbiol.">
        <title>Caldimicrobium thiodismutans sp. nov., a sulfur-disproportionating bacterium isolated from a hot spring, and emended description of the genus Caldimicrobium.</title>
        <authorList>
            <person name="Kojima H."/>
            <person name="Umezawa K."/>
            <person name="Fukui M."/>
        </authorList>
    </citation>
    <scope>NUCLEOTIDE SEQUENCE [LARGE SCALE GENOMIC DNA]</scope>
    <source>
        <strain evidence="1 2">TF1</strain>
    </source>
</reference>
<keyword evidence="2" id="KW-1185">Reference proteome</keyword>
<dbReference type="RefSeq" id="WP_153303640.1">
    <property type="nucleotide sequence ID" value="NZ_AP014945.1"/>
</dbReference>
<sequence length="51" mass="5760">MKKIKRSIPLILWIIALLTLFLGASQGFNFIQSRGSILCLSCMGLEENEDF</sequence>
<dbReference type="EMBL" id="AP014945">
    <property type="protein sequence ID" value="BAU22825.1"/>
    <property type="molecule type" value="Genomic_DNA"/>
</dbReference>
<dbReference type="AlphaFoldDB" id="A0A0U5AYK9"/>
<dbReference type="Proteomes" id="UP000068196">
    <property type="component" value="Chromosome"/>
</dbReference>
<dbReference type="KEGG" id="cthi:THC_0430"/>
<evidence type="ECO:0000313" key="1">
    <source>
        <dbReference type="EMBL" id="BAU22825.1"/>
    </source>
</evidence>
<evidence type="ECO:0000313" key="2">
    <source>
        <dbReference type="Proteomes" id="UP000068196"/>
    </source>
</evidence>
<gene>
    <name evidence="1" type="ORF">THC_0430</name>
</gene>
<protein>
    <submittedName>
        <fullName evidence="1">Uncharacterized protein</fullName>
    </submittedName>
</protein>
<organism evidence="1 2">
    <name type="scientific">Caldimicrobium thiodismutans</name>
    <dbReference type="NCBI Taxonomy" id="1653476"/>
    <lineage>
        <taxon>Bacteria</taxon>
        <taxon>Pseudomonadati</taxon>
        <taxon>Thermodesulfobacteriota</taxon>
        <taxon>Thermodesulfobacteria</taxon>
        <taxon>Thermodesulfobacteriales</taxon>
        <taxon>Thermodesulfobacteriaceae</taxon>
        <taxon>Caldimicrobium</taxon>
    </lineage>
</organism>
<accession>A0A0U5AYK9</accession>
<proteinExistence type="predicted"/>
<name>A0A0U5AYK9_9BACT</name>